<protein>
    <submittedName>
        <fullName evidence="1">Uncharacterized protein</fullName>
    </submittedName>
</protein>
<name>A0A644WWA5_9ZZZZ</name>
<sequence>MSMPKAYAPEQGYRYQILCRHPEYNGREWEHCDYAKDNKEKSYLIGEYRMAYGAGYEFKSILLPEKYWKEK</sequence>
<dbReference type="EMBL" id="VSSQ01001219">
    <property type="protein sequence ID" value="MPM06343.1"/>
    <property type="molecule type" value="Genomic_DNA"/>
</dbReference>
<reference evidence="1" key="1">
    <citation type="submission" date="2019-08" db="EMBL/GenBank/DDBJ databases">
        <authorList>
            <person name="Kucharzyk K."/>
            <person name="Murdoch R.W."/>
            <person name="Higgins S."/>
            <person name="Loffler F."/>
        </authorList>
    </citation>
    <scope>NUCLEOTIDE SEQUENCE</scope>
</reference>
<dbReference type="AlphaFoldDB" id="A0A644WWA5"/>
<gene>
    <name evidence="1" type="ORF">SDC9_52642</name>
</gene>
<organism evidence="1">
    <name type="scientific">bioreactor metagenome</name>
    <dbReference type="NCBI Taxonomy" id="1076179"/>
    <lineage>
        <taxon>unclassified sequences</taxon>
        <taxon>metagenomes</taxon>
        <taxon>ecological metagenomes</taxon>
    </lineage>
</organism>
<accession>A0A644WWA5</accession>
<evidence type="ECO:0000313" key="1">
    <source>
        <dbReference type="EMBL" id="MPM06343.1"/>
    </source>
</evidence>
<proteinExistence type="predicted"/>
<comment type="caution">
    <text evidence="1">The sequence shown here is derived from an EMBL/GenBank/DDBJ whole genome shotgun (WGS) entry which is preliminary data.</text>
</comment>